<keyword evidence="1 2" id="KW-0663">Pyridoxal phosphate</keyword>
<dbReference type="PANTHER" id="PTHR10146:SF14">
    <property type="entry name" value="PYRIDOXAL PHOSPHATE HOMEOSTASIS PROTEIN"/>
    <property type="match status" value="1"/>
</dbReference>
<accession>A0A8J2NKG0</accession>
<reference evidence="5" key="1">
    <citation type="submission" date="2021-06" db="EMBL/GenBank/DDBJ databases">
        <authorList>
            <person name="Hodson N. C."/>
            <person name="Mongue J. A."/>
            <person name="Jaron S. K."/>
        </authorList>
    </citation>
    <scope>NUCLEOTIDE SEQUENCE</scope>
</reference>
<dbReference type="InterPro" id="IPR011078">
    <property type="entry name" value="PyrdxlP_homeostasis"/>
</dbReference>
<dbReference type="HAMAP" id="MF_02087">
    <property type="entry name" value="PLP_homeostasis"/>
    <property type="match status" value="1"/>
</dbReference>
<dbReference type="NCBIfam" id="TIGR00044">
    <property type="entry name" value="YggS family pyridoxal phosphate-dependent enzyme"/>
    <property type="match status" value="1"/>
</dbReference>
<dbReference type="PIRSF" id="PIRSF004848">
    <property type="entry name" value="YBL036c_PLPDEIII"/>
    <property type="match status" value="1"/>
</dbReference>
<evidence type="ECO:0000259" key="4">
    <source>
        <dbReference type="Pfam" id="PF01168"/>
    </source>
</evidence>
<evidence type="ECO:0000256" key="2">
    <source>
        <dbReference type="HAMAP-Rule" id="MF_03225"/>
    </source>
</evidence>
<dbReference type="OrthoDB" id="10264196at2759"/>
<comment type="similarity">
    <text evidence="2 3">Belongs to the pyridoxal phosphate-binding protein YggS/PROSC family.</text>
</comment>
<evidence type="ECO:0000256" key="3">
    <source>
        <dbReference type="RuleBase" id="RU004514"/>
    </source>
</evidence>
<keyword evidence="6" id="KW-1185">Reference proteome</keyword>
<evidence type="ECO:0000313" key="5">
    <source>
        <dbReference type="EMBL" id="CAG7678703.1"/>
    </source>
</evidence>
<gene>
    <name evidence="5" type="ORF">AFUS01_LOCUS2635</name>
</gene>
<protein>
    <recommendedName>
        <fullName evidence="2">Pyridoxal phosphate homeostasis protein</fullName>
        <shortName evidence="2">PLP homeostasis protein</shortName>
    </recommendedName>
</protein>
<dbReference type="InterPro" id="IPR001608">
    <property type="entry name" value="Ala_racemase_N"/>
</dbReference>
<feature type="modified residue" description="N6-(pyridoxal phosphate)lysine" evidence="2">
    <location>
        <position position="43"/>
    </location>
</feature>
<dbReference type="Pfam" id="PF01168">
    <property type="entry name" value="Ala_racemase_N"/>
    <property type="match status" value="1"/>
</dbReference>
<dbReference type="Proteomes" id="UP000708208">
    <property type="component" value="Unassembled WGS sequence"/>
</dbReference>
<name>A0A8J2NKG0_9HEXA</name>
<feature type="domain" description="Alanine racemase N-terminal" evidence="4">
    <location>
        <begin position="27"/>
        <end position="246"/>
    </location>
</feature>
<evidence type="ECO:0000256" key="1">
    <source>
        <dbReference type="ARBA" id="ARBA00022898"/>
    </source>
</evidence>
<comment type="function">
    <text evidence="2">Pyridoxal 5'-phosphate (PLP)-binding protein, which may be involved in intracellular homeostatic regulation of pyridoxal 5'-phosphate (PLP), the active form of vitamin B6.</text>
</comment>
<dbReference type="AlphaFoldDB" id="A0A8J2NKG0"/>
<proteinExistence type="inferred from homology"/>
<comment type="caution">
    <text evidence="5">The sequence shown here is derived from an EMBL/GenBank/DDBJ whole genome shotgun (WGS) entry which is preliminary data.</text>
</comment>
<sequence length="250" mass="27689">MSDLSTIGGNLKYVRDKIAAAAELRSEELQKLCPAPKLVAVSKTKPKEAVVEAYQNGQRFFGENYVQELVEKANSSEIKENCPEIQWHFIGHLQRSKVPKLVSIIDSLHVVETVSSEKLAVCLNDTLKKKNVQSPLNVFIQVNTSGEESKSGASPDNLLELVKFILEKCPNLKLKGLMTIGAIDSSPELANDDFKLLYNLREEVCKELDLEQNALELSMGMSGDFEKAVIMGSTNLRIGSTIFGARQYKV</sequence>
<dbReference type="GO" id="GO:0030170">
    <property type="term" value="F:pyridoxal phosphate binding"/>
    <property type="evidence" value="ECO:0007669"/>
    <property type="project" value="UniProtKB-UniRule"/>
</dbReference>
<dbReference type="FunFam" id="3.20.20.10:FF:000007">
    <property type="entry name" value="Pyridoxal phosphate homeostasis protein"/>
    <property type="match status" value="1"/>
</dbReference>
<dbReference type="EMBL" id="CAJVCH010015205">
    <property type="protein sequence ID" value="CAG7678703.1"/>
    <property type="molecule type" value="Genomic_DNA"/>
</dbReference>
<dbReference type="CDD" id="cd06822">
    <property type="entry name" value="PLPDE_III_YBL036c_euk"/>
    <property type="match status" value="1"/>
</dbReference>
<dbReference type="PANTHER" id="PTHR10146">
    <property type="entry name" value="PROLINE SYNTHETASE CO-TRANSCRIBED BACTERIAL HOMOLOG PROTEIN"/>
    <property type="match status" value="1"/>
</dbReference>
<evidence type="ECO:0000313" key="6">
    <source>
        <dbReference type="Proteomes" id="UP000708208"/>
    </source>
</evidence>
<organism evidence="5 6">
    <name type="scientific">Allacma fusca</name>
    <dbReference type="NCBI Taxonomy" id="39272"/>
    <lineage>
        <taxon>Eukaryota</taxon>
        <taxon>Metazoa</taxon>
        <taxon>Ecdysozoa</taxon>
        <taxon>Arthropoda</taxon>
        <taxon>Hexapoda</taxon>
        <taxon>Collembola</taxon>
        <taxon>Symphypleona</taxon>
        <taxon>Sminthuridae</taxon>
        <taxon>Allacma</taxon>
    </lineage>
</organism>